<dbReference type="Proteomes" id="UP000053864">
    <property type="component" value="Unassembled WGS sequence"/>
</dbReference>
<sequence length="121" mass="13656">MNKGSTRFAQQRELSELNEHEEKRHSQRNVAEGGSGAQVVPLVNVKAKRYVDVKLETSTHTSASHHPDVASSQPGKHISSAAKVKASVRSKKRLRGSVDEYMHKKMDDSEEEKRSTRYKRT</sequence>
<feature type="compositionally biased region" description="Polar residues" evidence="1">
    <location>
        <begin position="58"/>
        <end position="74"/>
    </location>
</feature>
<name>W2I8A8_PHYNI</name>
<dbReference type="AlphaFoldDB" id="W2I8A8"/>
<proteinExistence type="predicted"/>
<evidence type="ECO:0000256" key="1">
    <source>
        <dbReference type="SAM" id="MobiDB-lite"/>
    </source>
</evidence>
<feature type="compositionally biased region" description="Basic residues" evidence="1">
    <location>
        <begin position="86"/>
        <end position="95"/>
    </location>
</feature>
<dbReference type="VEuPathDB" id="FungiDB:PPTG_21587"/>
<feature type="region of interest" description="Disordered" evidence="1">
    <location>
        <begin position="56"/>
        <end position="121"/>
    </location>
</feature>
<dbReference type="EMBL" id="KI675433">
    <property type="protein sequence ID" value="ETL29667.1"/>
    <property type="molecule type" value="Genomic_DNA"/>
</dbReference>
<evidence type="ECO:0000313" key="2">
    <source>
        <dbReference type="EMBL" id="ETL29667.1"/>
    </source>
</evidence>
<feature type="compositionally biased region" description="Basic and acidic residues" evidence="1">
    <location>
        <begin position="13"/>
        <end position="24"/>
    </location>
</feature>
<accession>W2I8A8</accession>
<gene>
    <name evidence="2" type="ORF">L916_17239</name>
</gene>
<feature type="compositionally biased region" description="Basic and acidic residues" evidence="1">
    <location>
        <begin position="96"/>
        <end position="115"/>
    </location>
</feature>
<reference evidence="2" key="1">
    <citation type="submission" date="2013-11" db="EMBL/GenBank/DDBJ databases">
        <title>The Genome Sequence of Phytophthora parasitica CJ05E6.</title>
        <authorList>
            <consortium name="The Broad Institute Genomics Platform"/>
            <person name="Russ C."/>
            <person name="Tyler B."/>
            <person name="Panabieres F."/>
            <person name="Shan W."/>
            <person name="Tripathy S."/>
            <person name="Grunwald N."/>
            <person name="Machado M."/>
            <person name="Johnson C.S."/>
            <person name="Arredondo F."/>
            <person name="Hong C."/>
            <person name="Coffey M."/>
            <person name="Young S.K."/>
            <person name="Zeng Q."/>
            <person name="Gargeya S."/>
            <person name="Fitzgerald M."/>
            <person name="Abouelleil A."/>
            <person name="Alvarado L."/>
            <person name="Chapman S.B."/>
            <person name="Gainer-Dewar J."/>
            <person name="Goldberg J."/>
            <person name="Griggs A."/>
            <person name="Gujja S."/>
            <person name="Hansen M."/>
            <person name="Howarth C."/>
            <person name="Imamovic A."/>
            <person name="Ireland A."/>
            <person name="Larimer J."/>
            <person name="McCowan C."/>
            <person name="Murphy C."/>
            <person name="Pearson M."/>
            <person name="Poon T.W."/>
            <person name="Priest M."/>
            <person name="Roberts A."/>
            <person name="Saif S."/>
            <person name="Shea T."/>
            <person name="Sykes S."/>
            <person name="Wortman J."/>
            <person name="Nusbaum C."/>
            <person name="Birren B."/>
        </authorList>
    </citation>
    <scope>NUCLEOTIDE SEQUENCE [LARGE SCALE GENOMIC DNA]</scope>
    <source>
        <strain evidence="2">CJ05E6</strain>
    </source>
</reference>
<feature type="region of interest" description="Disordered" evidence="1">
    <location>
        <begin position="1"/>
        <end position="38"/>
    </location>
</feature>
<protein>
    <submittedName>
        <fullName evidence="2">Uncharacterized protein</fullName>
    </submittedName>
</protein>
<organism evidence="2">
    <name type="scientific">Phytophthora nicotianae</name>
    <name type="common">Potato buckeye rot agent</name>
    <name type="synonym">Phytophthora parasitica</name>
    <dbReference type="NCBI Taxonomy" id="4792"/>
    <lineage>
        <taxon>Eukaryota</taxon>
        <taxon>Sar</taxon>
        <taxon>Stramenopiles</taxon>
        <taxon>Oomycota</taxon>
        <taxon>Peronosporomycetes</taxon>
        <taxon>Peronosporales</taxon>
        <taxon>Peronosporaceae</taxon>
        <taxon>Phytophthora</taxon>
    </lineage>
</organism>